<protein>
    <submittedName>
        <fullName evidence="2">Uncharacterized protein</fullName>
    </submittedName>
</protein>
<keyword evidence="3" id="KW-1185">Reference proteome</keyword>
<evidence type="ECO:0000313" key="3">
    <source>
        <dbReference type="Proteomes" id="UP001217089"/>
    </source>
</evidence>
<dbReference type="EMBL" id="JARBDR010000918">
    <property type="protein sequence ID" value="KAJ8301961.1"/>
    <property type="molecule type" value="Genomic_DNA"/>
</dbReference>
<reference evidence="2 3" key="1">
    <citation type="submission" date="2022-12" db="EMBL/GenBank/DDBJ databases">
        <title>Chromosome-level genome of Tegillarca granosa.</title>
        <authorList>
            <person name="Kim J."/>
        </authorList>
    </citation>
    <scope>NUCLEOTIDE SEQUENCE [LARGE SCALE GENOMIC DNA]</scope>
    <source>
        <strain evidence="2">Teg-2019</strain>
        <tissue evidence="2">Adductor muscle</tissue>
    </source>
</reference>
<gene>
    <name evidence="2" type="ORF">KUTeg_020948</name>
</gene>
<evidence type="ECO:0000313" key="2">
    <source>
        <dbReference type="EMBL" id="KAJ8301961.1"/>
    </source>
</evidence>
<sequence>MEDMFFRFERKNLSLIRRRYFVIIKSQHGDGFTLPPPTYSFVMNHPETCNATQPNSQDNDQPDTQRSSTDRVTFGLPSSQNIASSSTGTLPPSYSSLQLTNFQGIQPSIIPS</sequence>
<name>A0ABQ9EDP3_TEGGR</name>
<proteinExistence type="predicted"/>
<dbReference type="Proteomes" id="UP001217089">
    <property type="component" value="Unassembled WGS sequence"/>
</dbReference>
<feature type="region of interest" description="Disordered" evidence="1">
    <location>
        <begin position="43"/>
        <end position="90"/>
    </location>
</feature>
<evidence type="ECO:0000256" key="1">
    <source>
        <dbReference type="SAM" id="MobiDB-lite"/>
    </source>
</evidence>
<comment type="caution">
    <text evidence="2">The sequence shown here is derived from an EMBL/GenBank/DDBJ whole genome shotgun (WGS) entry which is preliminary data.</text>
</comment>
<accession>A0ABQ9EDP3</accession>
<feature type="compositionally biased region" description="Polar residues" evidence="1">
    <location>
        <begin position="47"/>
        <end position="90"/>
    </location>
</feature>
<organism evidence="2 3">
    <name type="scientific">Tegillarca granosa</name>
    <name type="common">Malaysian cockle</name>
    <name type="synonym">Anadara granosa</name>
    <dbReference type="NCBI Taxonomy" id="220873"/>
    <lineage>
        <taxon>Eukaryota</taxon>
        <taxon>Metazoa</taxon>
        <taxon>Spiralia</taxon>
        <taxon>Lophotrochozoa</taxon>
        <taxon>Mollusca</taxon>
        <taxon>Bivalvia</taxon>
        <taxon>Autobranchia</taxon>
        <taxon>Pteriomorphia</taxon>
        <taxon>Arcoida</taxon>
        <taxon>Arcoidea</taxon>
        <taxon>Arcidae</taxon>
        <taxon>Tegillarca</taxon>
    </lineage>
</organism>